<dbReference type="RefSeq" id="WP_110998162.1">
    <property type="nucleotide sequence ID" value="NZ_QKTW01000010.1"/>
</dbReference>
<dbReference type="Proteomes" id="UP000248745">
    <property type="component" value="Unassembled WGS sequence"/>
</dbReference>
<name>A0A2W2AJL1_9BACT</name>
<keyword evidence="2" id="KW-1185">Reference proteome</keyword>
<dbReference type="EMBL" id="QKTW01000010">
    <property type="protein sequence ID" value="PZF73712.1"/>
    <property type="molecule type" value="Genomic_DNA"/>
</dbReference>
<protein>
    <submittedName>
        <fullName evidence="1">Uncharacterized protein</fullName>
    </submittedName>
</protein>
<evidence type="ECO:0000313" key="1">
    <source>
        <dbReference type="EMBL" id="PZF73712.1"/>
    </source>
</evidence>
<gene>
    <name evidence="1" type="ORF">DN068_06870</name>
</gene>
<accession>A0A2W2AJL1</accession>
<reference evidence="1 2" key="1">
    <citation type="submission" date="2018-06" db="EMBL/GenBank/DDBJ databases">
        <title>Mucibacter soli gen. nov., sp. nov., a new member of the family Chitinophagaceae producing mucin.</title>
        <authorList>
            <person name="Kim M.-K."/>
            <person name="Park S."/>
            <person name="Kim T.-S."/>
            <person name="Joung Y."/>
            <person name="Han J.-H."/>
            <person name="Kim S.B."/>
        </authorList>
    </citation>
    <scope>NUCLEOTIDE SEQUENCE [LARGE SCALE GENOMIC DNA]</scope>
    <source>
        <strain evidence="1 2">R1-15</strain>
    </source>
</reference>
<organism evidence="1 2">
    <name type="scientific">Taibaiella soli</name>
    <dbReference type="NCBI Taxonomy" id="1649169"/>
    <lineage>
        <taxon>Bacteria</taxon>
        <taxon>Pseudomonadati</taxon>
        <taxon>Bacteroidota</taxon>
        <taxon>Chitinophagia</taxon>
        <taxon>Chitinophagales</taxon>
        <taxon>Chitinophagaceae</taxon>
        <taxon>Taibaiella</taxon>
    </lineage>
</organism>
<comment type="caution">
    <text evidence="1">The sequence shown here is derived from an EMBL/GenBank/DDBJ whole genome shotgun (WGS) entry which is preliminary data.</text>
</comment>
<dbReference type="AlphaFoldDB" id="A0A2W2AJL1"/>
<evidence type="ECO:0000313" key="2">
    <source>
        <dbReference type="Proteomes" id="UP000248745"/>
    </source>
</evidence>
<proteinExistence type="predicted"/>
<sequence>MDFQTPLKTNLQQAYIDYLLSGVFDRCARADVAISQATEPVLKTYIEQGIGQMFENDLTMEVRHLTEIKLSILIDRMIEKAKDESRYSPEISVKIFNDIKSIFCPGFFPFC</sequence>